<gene>
    <name evidence="9" type="ORF">FHS18_005584</name>
</gene>
<dbReference type="PANTHER" id="PTHR32322">
    <property type="entry name" value="INNER MEMBRANE TRANSPORTER"/>
    <property type="match status" value="1"/>
</dbReference>
<keyword evidence="10" id="KW-1185">Reference proteome</keyword>
<keyword evidence="6 7" id="KW-0472">Membrane</keyword>
<keyword evidence="5 7" id="KW-1133">Transmembrane helix</keyword>
<feature type="domain" description="EamA" evidence="8">
    <location>
        <begin position="3"/>
        <end position="135"/>
    </location>
</feature>
<feature type="transmembrane region" description="Helical" evidence="7">
    <location>
        <begin position="63"/>
        <end position="83"/>
    </location>
</feature>
<evidence type="ECO:0000256" key="5">
    <source>
        <dbReference type="ARBA" id="ARBA00022989"/>
    </source>
</evidence>
<organism evidence="9 10">
    <name type="scientific">Paenibacillus phyllosphaerae</name>
    <dbReference type="NCBI Taxonomy" id="274593"/>
    <lineage>
        <taxon>Bacteria</taxon>
        <taxon>Bacillati</taxon>
        <taxon>Bacillota</taxon>
        <taxon>Bacilli</taxon>
        <taxon>Bacillales</taxon>
        <taxon>Paenibacillaceae</taxon>
        <taxon>Paenibacillus</taxon>
    </lineage>
</organism>
<feature type="transmembrane region" description="Helical" evidence="7">
    <location>
        <begin position="120"/>
        <end position="140"/>
    </location>
</feature>
<comment type="caution">
    <text evidence="9">The sequence shown here is derived from an EMBL/GenBank/DDBJ whole genome shotgun (WGS) entry which is preliminary data.</text>
</comment>
<dbReference type="EMBL" id="JACHXK010000019">
    <property type="protein sequence ID" value="MBB3113472.1"/>
    <property type="molecule type" value="Genomic_DNA"/>
</dbReference>
<dbReference type="InterPro" id="IPR037185">
    <property type="entry name" value="EmrE-like"/>
</dbReference>
<dbReference type="Pfam" id="PF00892">
    <property type="entry name" value="EamA"/>
    <property type="match status" value="2"/>
</dbReference>
<feature type="transmembrane region" description="Helical" evidence="7">
    <location>
        <begin position="30"/>
        <end position="51"/>
    </location>
</feature>
<dbReference type="GO" id="GO:0005886">
    <property type="term" value="C:plasma membrane"/>
    <property type="evidence" value="ECO:0007669"/>
    <property type="project" value="UniProtKB-SubCell"/>
</dbReference>
<dbReference type="RefSeq" id="WP_183603550.1">
    <property type="nucleotide sequence ID" value="NZ_JACHXK010000019.1"/>
</dbReference>
<dbReference type="InterPro" id="IPR050638">
    <property type="entry name" value="AA-Vitamin_Transporters"/>
</dbReference>
<evidence type="ECO:0000256" key="2">
    <source>
        <dbReference type="ARBA" id="ARBA00007362"/>
    </source>
</evidence>
<accession>A0A7W5FQP7</accession>
<proteinExistence type="inferred from homology"/>
<comment type="subcellular location">
    <subcellularLocation>
        <location evidence="1">Cell membrane</location>
        <topology evidence="1">Multi-pass membrane protein</topology>
    </subcellularLocation>
</comment>
<feature type="transmembrane region" description="Helical" evidence="7">
    <location>
        <begin position="271"/>
        <end position="289"/>
    </location>
</feature>
<evidence type="ECO:0000256" key="1">
    <source>
        <dbReference type="ARBA" id="ARBA00004651"/>
    </source>
</evidence>
<protein>
    <submittedName>
        <fullName evidence="9">Drug/metabolite transporter (DMT)-like permease</fullName>
    </submittedName>
</protein>
<comment type="similarity">
    <text evidence="2">Belongs to the EamA transporter family.</text>
</comment>
<feature type="transmembrane region" description="Helical" evidence="7">
    <location>
        <begin position="146"/>
        <end position="166"/>
    </location>
</feature>
<evidence type="ECO:0000259" key="8">
    <source>
        <dbReference type="Pfam" id="PF00892"/>
    </source>
</evidence>
<evidence type="ECO:0000256" key="4">
    <source>
        <dbReference type="ARBA" id="ARBA00022692"/>
    </source>
</evidence>
<dbReference type="SUPFAM" id="SSF103481">
    <property type="entry name" value="Multidrug resistance efflux transporter EmrE"/>
    <property type="match status" value="2"/>
</dbReference>
<feature type="transmembrane region" description="Helical" evidence="7">
    <location>
        <begin position="249"/>
        <end position="265"/>
    </location>
</feature>
<evidence type="ECO:0000313" key="9">
    <source>
        <dbReference type="EMBL" id="MBB3113472.1"/>
    </source>
</evidence>
<evidence type="ECO:0000256" key="3">
    <source>
        <dbReference type="ARBA" id="ARBA00022475"/>
    </source>
</evidence>
<evidence type="ECO:0000256" key="6">
    <source>
        <dbReference type="ARBA" id="ARBA00023136"/>
    </source>
</evidence>
<name>A0A7W5FQP7_9BACL</name>
<sequence>MVIINYVLMCAIFGTTFLAIKIGVEAGLPPFFSAGLRFTIAGLLLLGWMMLQRKVRLSILLRKELVFVGLSSTFMTFAALYWAEQYVDSGMAAILSATGPMMILGMQAAARTGQSAGRSVYFGCVIGFAGVVVLLLPKLVVGTDALWIASCIVILLGELGYAAGSLMSRKVMFHLNDVSPIAINAVQMLYGGLALLVLSAFSEKVSLDSLLTFPAAGSLFYLIVFGSMLGHSLYAWLIKATNAFFPSTWLYISPLIAMALGVLFYNEHVSIYSILGSLLVISGIIVTNLRQIRSHLSSREQRQLRSTAS</sequence>
<dbReference type="InterPro" id="IPR000620">
    <property type="entry name" value="EamA_dom"/>
</dbReference>
<dbReference type="AlphaFoldDB" id="A0A7W5FQP7"/>
<dbReference type="PANTHER" id="PTHR32322:SF18">
    <property type="entry name" value="S-ADENOSYLMETHIONINE_S-ADENOSYLHOMOCYSTEINE TRANSPORTER"/>
    <property type="match status" value="1"/>
</dbReference>
<dbReference type="Proteomes" id="UP000570361">
    <property type="component" value="Unassembled WGS sequence"/>
</dbReference>
<keyword evidence="4 7" id="KW-0812">Transmembrane</keyword>
<feature type="domain" description="EamA" evidence="8">
    <location>
        <begin position="151"/>
        <end position="288"/>
    </location>
</feature>
<evidence type="ECO:0000313" key="10">
    <source>
        <dbReference type="Proteomes" id="UP000570361"/>
    </source>
</evidence>
<keyword evidence="3" id="KW-1003">Cell membrane</keyword>
<feature type="transmembrane region" description="Helical" evidence="7">
    <location>
        <begin position="7"/>
        <end position="24"/>
    </location>
</feature>
<feature type="transmembrane region" description="Helical" evidence="7">
    <location>
        <begin position="89"/>
        <end position="108"/>
    </location>
</feature>
<feature type="transmembrane region" description="Helical" evidence="7">
    <location>
        <begin position="178"/>
        <end position="201"/>
    </location>
</feature>
<evidence type="ECO:0000256" key="7">
    <source>
        <dbReference type="SAM" id="Phobius"/>
    </source>
</evidence>
<feature type="transmembrane region" description="Helical" evidence="7">
    <location>
        <begin position="213"/>
        <end position="237"/>
    </location>
</feature>
<reference evidence="9 10" key="1">
    <citation type="submission" date="2020-08" db="EMBL/GenBank/DDBJ databases">
        <title>Genomic Encyclopedia of Type Strains, Phase III (KMG-III): the genomes of soil and plant-associated and newly described type strains.</title>
        <authorList>
            <person name="Whitman W."/>
        </authorList>
    </citation>
    <scope>NUCLEOTIDE SEQUENCE [LARGE SCALE GENOMIC DNA]</scope>
    <source>
        <strain evidence="9 10">CECT 5862</strain>
    </source>
</reference>